<keyword evidence="2" id="KW-1185">Reference proteome</keyword>
<proteinExistence type="predicted"/>
<accession>A0A509EGV3</accession>
<protein>
    <recommendedName>
        <fullName evidence="3">Methyltransferase domain-containing protein</fullName>
    </recommendedName>
</protein>
<name>A0A509EGV3_9HYPH</name>
<dbReference type="Gene3D" id="3.40.50.150">
    <property type="entry name" value="Vaccinia Virus protein VP39"/>
    <property type="match status" value="1"/>
</dbReference>
<sequence>MLGPDEVRLQTEVVAVLDRAGAIRDTEGRTAAVIDALRVIRETAGEGAWPDLALDAVRAHPLAALLWSCPLTDHAFQRPRGYPGDAGLLDLIYRHPDAADAVAEAGEAGRAVYAVTQDSAPCRSVRERREILALAIDRVAAERPGAEMLAVACGHLREAEISAALRAGRVARFLATDQDADSLRVVADQARTLSPAIACRARSVRDFIAAREDLGRFDLIYAAGLYDYLDDRIAARLTRRLFALLKPRGRLVVANFLPGLGEQGYMEAFMDWWLIYRTEAEIRGFAGEISENDIRSTRYFPDKAGCVGYLELERA</sequence>
<gene>
    <name evidence="1" type="ORF">MET9862_03002</name>
</gene>
<organism evidence="1 2">
    <name type="scientific">Methylobacterium symbioticum</name>
    <dbReference type="NCBI Taxonomy" id="2584084"/>
    <lineage>
        <taxon>Bacteria</taxon>
        <taxon>Pseudomonadati</taxon>
        <taxon>Pseudomonadota</taxon>
        <taxon>Alphaproteobacteria</taxon>
        <taxon>Hyphomicrobiales</taxon>
        <taxon>Methylobacteriaceae</taxon>
        <taxon>Methylobacterium</taxon>
    </lineage>
</organism>
<dbReference type="SUPFAM" id="SSF53335">
    <property type="entry name" value="S-adenosyl-L-methionine-dependent methyltransferases"/>
    <property type="match status" value="1"/>
</dbReference>
<evidence type="ECO:0008006" key="3">
    <source>
        <dbReference type="Google" id="ProtNLM"/>
    </source>
</evidence>
<evidence type="ECO:0000313" key="1">
    <source>
        <dbReference type="EMBL" id="VUD72403.1"/>
    </source>
</evidence>
<dbReference type="AlphaFoldDB" id="A0A509EGV3"/>
<dbReference type="EMBL" id="CABFPH010000040">
    <property type="protein sequence ID" value="VUD72403.1"/>
    <property type="molecule type" value="Genomic_DNA"/>
</dbReference>
<dbReference type="InterPro" id="IPR029063">
    <property type="entry name" value="SAM-dependent_MTases_sf"/>
</dbReference>
<dbReference type="OrthoDB" id="428497at2"/>
<reference evidence="1 2" key="1">
    <citation type="submission" date="2019-06" db="EMBL/GenBank/DDBJ databases">
        <authorList>
            <person name="Rodrigo-Torres L."/>
            <person name="Arahal R. D."/>
            <person name="Lucena T."/>
        </authorList>
    </citation>
    <scope>NUCLEOTIDE SEQUENCE [LARGE SCALE GENOMIC DNA]</scope>
    <source>
        <strain evidence="1 2">SB0023/3</strain>
    </source>
</reference>
<dbReference type="Proteomes" id="UP000410984">
    <property type="component" value="Unassembled WGS sequence"/>
</dbReference>
<evidence type="ECO:0000313" key="2">
    <source>
        <dbReference type="Proteomes" id="UP000410984"/>
    </source>
</evidence>
<dbReference type="RefSeq" id="WP_142583731.1">
    <property type="nucleotide sequence ID" value="NZ_CABFPH010000040.1"/>
</dbReference>